<comment type="catalytic activity">
    <reaction evidence="7">
        <text>L-threonyl-[protein] + ATP = O-phospho-L-threonyl-[protein] + ADP + H(+)</text>
        <dbReference type="Rhea" id="RHEA:46608"/>
        <dbReference type="Rhea" id="RHEA-COMP:11060"/>
        <dbReference type="Rhea" id="RHEA-COMP:11605"/>
        <dbReference type="ChEBI" id="CHEBI:15378"/>
        <dbReference type="ChEBI" id="CHEBI:30013"/>
        <dbReference type="ChEBI" id="CHEBI:30616"/>
        <dbReference type="ChEBI" id="CHEBI:61977"/>
        <dbReference type="ChEBI" id="CHEBI:456216"/>
        <dbReference type="EC" id="2.7.11.1"/>
    </reaction>
</comment>
<dbReference type="Gene3D" id="1.10.510.10">
    <property type="entry name" value="Transferase(Phosphotransferase) domain 1"/>
    <property type="match status" value="1"/>
</dbReference>
<dbReference type="FunFam" id="1.10.510.10:FF:000046">
    <property type="entry name" value="probable serine/threonine-protein kinase WNK9"/>
    <property type="match status" value="1"/>
</dbReference>
<comment type="catalytic activity">
    <reaction evidence="8">
        <text>L-seryl-[protein] + ATP = O-phospho-L-seryl-[protein] + ADP + H(+)</text>
        <dbReference type="Rhea" id="RHEA:17989"/>
        <dbReference type="Rhea" id="RHEA-COMP:9863"/>
        <dbReference type="Rhea" id="RHEA-COMP:11604"/>
        <dbReference type="ChEBI" id="CHEBI:15378"/>
        <dbReference type="ChEBI" id="CHEBI:29999"/>
        <dbReference type="ChEBI" id="CHEBI:30616"/>
        <dbReference type="ChEBI" id="CHEBI:83421"/>
        <dbReference type="ChEBI" id="CHEBI:456216"/>
        <dbReference type="EC" id="2.7.11.1"/>
    </reaction>
</comment>
<keyword evidence="5" id="KW-0418">Kinase</keyword>
<dbReference type="Proteomes" id="UP000823388">
    <property type="component" value="Chromosome 2N"/>
</dbReference>
<dbReference type="InterPro" id="IPR050588">
    <property type="entry name" value="WNK_Ser-Thr_kinase"/>
</dbReference>
<feature type="compositionally biased region" description="Acidic residues" evidence="9">
    <location>
        <begin position="288"/>
        <end position="303"/>
    </location>
</feature>
<dbReference type="GO" id="GO:0005524">
    <property type="term" value="F:ATP binding"/>
    <property type="evidence" value="ECO:0007669"/>
    <property type="project" value="UniProtKB-KW"/>
</dbReference>
<dbReference type="SMART" id="SM00220">
    <property type="entry name" value="S_TKc"/>
    <property type="match status" value="1"/>
</dbReference>
<feature type="domain" description="Protein kinase" evidence="10">
    <location>
        <begin position="1"/>
        <end position="234"/>
    </location>
</feature>
<dbReference type="Pfam" id="PF00069">
    <property type="entry name" value="Pkinase"/>
    <property type="match status" value="1"/>
</dbReference>
<feature type="region of interest" description="Disordered" evidence="9">
    <location>
        <begin position="266"/>
        <end position="307"/>
    </location>
</feature>
<evidence type="ECO:0000313" key="11">
    <source>
        <dbReference type="EMBL" id="KAG2632139.1"/>
    </source>
</evidence>
<keyword evidence="3" id="KW-0808">Transferase</keyword>
<protein>
    <recommendedName>
        <fullName evidence="1">non-specific serine/threonine protein kinase</fullName>
        <ecNumber evidence="1">2.7.11.1</ecNumber>
    </recommendedName>
</protein>
<dbReference type="PROSITE" id="PS00108">
    <property type="entry name" value="PROTEIN_KINASE_ST"/>
    <property type="match status" value="1"/>
</dbReference>
<organism evidence="11 12">
    <name type="scientific">Panicum virgatum</name>
    <name type="common">Blackwell switchgrass</name>
    <dbReference type="NCBI Taxonomy" id="38727"/>
    <lineage>
        <taxon>Eukaryota</taxon>
        <taxon>Viridiplantae</taxon>
        <taxon>Streptophyta</taxon>
        <taxon>Embryophyta</taxon>
        <taxon>Tracheophyta</taxon>
        <taxon>Spermatophyta</taxon>
        <taxon>Magnoliopsida</taxon>
        <taxon>Liliopsida</taxon>
        <taxon>Poales</taxon>
        <taxon>Poaceae</taxon>
        <taxon>PACMAD clade</taxon>
        <taxon>Panicoideae</taxon>
        <taxon>Panicodae</taxon>
        <taxon>Paniceae</taxon>
        <taxon>Panicinae</taxon>
        <taxon>Panicum</taxon>
        <taxon>Panicum sect. Hiantes</taxon>
    </lineage>
</organism>
<keyword evidence="12" id="KW-1185">Reference proteome</keyword>
<feature type="region of interest" description="Disordered" evidence="9">
    <location>
        <begin position="478"/>
        <end position="518"/>
    </location>
</feature>
<name>A0A8T0VKC7_PANVG</name>
<evidence type="ECO:0000256" key="5">
    <source>
        <dbReference type="ARBA" id="ARBA00022777"/>
    </source>
</evidence>
<evidence type="ECO:0000256" key="9">
    <source>
        <dbReference type="SAM" id="MobiDB-lite"/>
    </source>
</evidence>
<dbReference type="GO" id="GO:0004674">
    <property type="term" value="F:protein serine/threonine kinase activity"/>
    <property type="evidence" value="ECO:0007669"/>
    <property type="project" value="UniProtKB-KW"/>
</dbReference>
<dbReference type="InterPro" id="IPR011009">
    <property type="entry name" value="Kinase-like_dom_sf"/>
</dbReference>
<evidence type="ECO:0000256" key="3">
    <source>
        <dbReference type="ARBA" id="ARBA00022679"/>
    </source>
</evidence>
<sequence>MEVAWNRVQVHDFLRSPGELERLYGEIHLVRSLRHRAVMRLHASWVDAPRRAVNFVTELFTSGTLRQYRRRHPRVSPAAVRRWCRQVLDGLAYLHARGIIHRDLKCDNIFVNGSQGQVKIGDLGFAAVRRRASPYAAHCVGMPEFMAPEVYAEDYDELADVYSFGMCVLEMFTLEYPYSECVHPVQIYKKVTSGIKPAALYKVTDPAVRRFIDRCLAPASRRPTAVELLNDPFLQVEDDGFYIGEEGDYGAMYDYLHQPACLDHHQHHHAGGSNGSSASNGVSNGGGVDDDGDRWGSEDDDDGSMLHGIDQLFNENEDEHVAGVDITIKGKRMEDGSIFLRLRIADKDGTGRVRNIYFPFDADADTALSVATEMVAELDITDHEVTHIAEMIDGEVGALLPHWTPGPGMDDGDAAAADDAPDASTAPSPCCKRCRYSAASSGGSSLDDYMSAAARRGCRCAEMHGRFEEITFQADEEQVQFQSSGCSSDDGGGQADDKKLMDINGVAQGDATECSDQP</sequence>
<dbReference type="InterPro" id="IPR008271">
    <property type="entry name" value="Ser/Thr_kinase_AS"/>
</dbReference>
<feature type="region of interest" description="Disordered" evidence="9">
    <location>
        <begin position="406"/>
        <end position="428"/>
    </location>
</feature>
<dbReference type="AlphaFoldDB" id="A0A8T0VKC7"/>
<dbReference type="PANTHER" id="PTHR13902">
    <property type="entry name" value="SERINE/THREONINE-PROTEIN KINASE WNK WITH NO LYSINE -RELATED"/>
    <property type="match status" value="1"/>
</dbReference>
<dbReference type="SUPFAM" id="SSF56112">
    <property type="entry name" value="Protein kinase-like (PK-like)"/>
    <property type="match status" value="1"/>
</dbReference>
<dbReference type="EC" id="2.7.11.1" evidence="1"/>
<evidence type="ECO:0000256" key="8">
    <source>
        <dbReference type="ARBA" id="ARBA00048679"/>
    </source>
</evidence>
<evidence type="ECO:0000256" key="7">
    <source>
        <dbReference type="ARBA" id="ARBA00047899"/>
    </source>
</evidence>
<keyword evidence="4" id="KW-0547">Nucleotide-binding</keyword>
<dbReference type="EMBL" id="CM029040">
    <property type="protein sequence ID" value="KAG2632139.1"/>
    <property type="molecule type" value="Genomic_DNA"/>
</dbReference>
<evidence type="ECO:0000256" key="4">
    <source>
        <dbReference type="ARBA" id="ARBA00022741"/>
    </source>
</evidence>
<dbReference type="Gene3D" id="3.30.200.20">
    <property type="entry name" value="Phosphorylase Kinase, domain 1"/>
    <property type="match status" value="1"/>
</dbReference>
<evidence type="ECO:0000256" key="1">
    <source>
        <dbReference type="ARBA" id="ARBA00012513"/>
    </source>
</evidence>
<reference evidence="11" key="1">
    <citation type="submission" date="2020-05" db="EMBL/GenBank/DDBJ databases">
        <title>WGS assembly of Panicum virgatum.</title>
        <authorList>
            <person name="Lovell J.T."/>
            <person name="Jenkins J."/>
            <person name="Shu S."/>
            <person name="Juenger T.E."/>
            <person name="Schmutz J."/>
        </authorList>
    </citation>
    <scope>NUCLEOTIDE SEQUENCE</scope>
    <source>
        <strain evidence="11">AP13</strain>
    </source>
</reference>
<evidence type="ECO:0000313" key="12">
    <source>
        <dbReference type="Proteomes" id="UP000823388"/>
    </source>
</evidence>
<dbReference type="PROSITE" id="PS50011">
    <property type="entry name" value="PROTEIN_KINASE_DOM"/>
    <property type="match status" value="1"/>
</dbReference>
<evidence type="ECO:0000259" key="10">
    <source>
        <dbReference type="PROSITE" id="PS50011"/>
    </source>
</evidence>
<proteinExistence type="predicted"/>
<accession>A0A8T0VKC7</accession>
<evidence type="ECO:0000256" key="2">
    <source>
        <dbReference type="ARBA" id="ARBA00022527"/>
    </source>
</evidence>
<keyword evidence="2" id="KW-0723">Serine/threonine-protein kinase</keyword>
<keyword evidence="6" id="KW-0067">ATP-binding</keyword>
<dbReference type="InterPro" id="IPR000719">
    <property type="entry name" value="Prot_kinase_dom"/>
</dbReference>
<evidence type="ECO:0000256" key="6">
    <source>
        <dbReference type="ARBA" id="ARBA00022840"/>
    </source>
</evidence>
<gene>
    <name evidence="11" type="ORF">PVAP13_2NG064100</name>
</gene>
<comment type="caution">
    <text evidence="11">The sequence shown here is derived from an EMBL/GenBank/DDBJ whole genome shotgun (WGS) entry which is preliminary data.</text>
</comment>